<evidence type="ECO:0008006" key="3">
    <source>
        <dbReference type="Google" id="ProtNLM"/>
    </source>
</evidence>
<dbReference type="SUPFAM" id="SSF48264">
    <property type="entry name" value="Cytochrome P450"/>
    <property type="match status" value="1"/>
</dbReference>
<evidence type="ECO:0000313" key="2">
    <source>
        <dbReference type="Proteomes" id="UP000006906"/>
    </source>
</evidence>
<dbReference type="GeneID" id="5723750"/>
<dbReference type="GO" id="GO:0004497">
    <property type="term" value="F:monooxygenase activity"/>
    <property type="evidence" value="ECO:0007669"/>
    <property type="project" value="InterPro"/>
</dbReference>
<dbReference type="AlphaFoldDB" id="A0A2K3CSM0"/>
<dbReference type="GO" id="GO:0016705">
    <property type="term" value="F:oxidoreductase activity, acting on paired donors, with incorporation or reduction of molecular oxygen"/>
    <property type="evidence" value="ECO:0007669"/>
    <property type="project" value="InterPro"/>
</dbReference>
<accession>A0A2K3CSM0</accession>
<dbReference type="GO" id="GO:0005506">
    <property type="term" value="F:iron ion binding"/>
    <property type="evidence" value="ECO:0007669"/>
    <property type="project" value="InterPro"/>
</dbReference>
<dbReference type="EMBL" id="CM008977">
    <property type="protein sequence ID" value="PNW71293.1"/>
    <property type="molecule type" value="Genomic_DNA"/>
</dbReference>
<organism evidence="1 2">
    <name type="scientific">Chlamydomonas reinhardtii</name>
    <name type="common">Chlamydomonas smithii</name>
    <dbReference type="NCBI Taxonomy" id="3055"/>
    <lineage>
        <taxon>Eukaryota</taxon>
        <taxon>Viridiplantae</taxon>
        <taxon>Chlorophyta</taxon>
        <taxon>core chlorophytes</taxon>
        <taxon>Chlorophyceae</taxon>
        <taxon>CS clade</taxon>
        <taxon>Chlamydomonadales</taxon>
        <taxon>Chlamydomonadaceae</taxon>
        <taxon>Chlamydomonas</taxon>
    </lineage>
</organism>
<dbReference type="RefSeq" id="XP_042915389.1">
    <property type="nucleotide sequence ID" value="XM_043070747.1"/>
</dbReference>
<dbReference type="Proteomes" id="UP000006906">
    <property type="component" value="Chromosome 16"/>
</dbReference>
<name>A0A2K3CSM0_CHLRE</name>
<keyword evidence="2" id="KW-1185">Reference proteome</keyword>
<gene>
    <name evidence="1" type="ORF">CHLRE_16g648200v5</name>
</gene>
<evidence type="ECO:0000313" key="1">
    <source>
        <dbReference type="EMBL" id="PNW71293.1"/>
    </source>
</evidence>
<protein>
    <recommendedName>
        <fullName evidence="3">Cytochrome P450</fullName>
    </recommendedName>
</protein>
<dbReference type="GO" id="GO:0020037">
    <property type="term" value="F:heme binding"/>
    <property type="evidence" value="ECO:0007669"/>
    <property type="project" value="InterPro"/>
</dbReference>
<dbReference type="InterPro" id="IPR036396">
    <property type="entry name" value="Cyt_P450_sf"/>
</dbReference>
<proteinExistence type="predicted"/>
<dbReference type="Gramene" id="PNW71293">
    <property type="protein sequence ID" value="PNW71293"/>
    <property type="gene ID" value="CHLRE_16g648200v5"/>
</dbReference>
<reference evidence="1 2" key="1">
    <citation type="journal article" date="2007" name="Science">
        <title>The Chlamydomonas genome reveals the evolution of key animal and plant functions.</title>
        <authorList>
            <person name="Merchant S.S."/>
            <person name="Prochnik S.E."/>
            <person name="Vallon O."/>
            <person name="Harris E.H."/>
            <person name="Karpowicz S.J."/>
            <person name="Witman G.B."/>
            <person name="Terry A."/>
            <person name="Salamov A."/>
            <person name="Fritz-Laylin L.K."/>
            <person name="Marechal-Drouard L."/>
            <person name="Marshall W.F."/>
            <person name="Qu L.H."/>
            <person name="Nelson D.R."/>
            <person name="Sanderfoot A.A."/>
            <person name="Spalding M.H."/>
            <person name="Kapitonov V.V."/>
            <person name="Ren Q."/>
            <person name="Ferris P."/>
            <person name="Lindquist E."/>
            <person name="Shapiro H."/>
            <person name="Lucas S.M."/>
            <person name="Grimwood J."/>
            <person name="Schmutz J."/>
            <person name="Cardol P."/>
            <person name="Cerutti H."/>
            <person name="Chanfreau G."/>
            <person name="Chen C.L."/>
            <person name="Cognat V."/>
            <person name="Croft M.T."/>
            <person name="Dent R."/>
            <person name="Dutcher S."/>
            <person name="Fernandez E."/>
            <person name="Fukuzawa H."/>
            <person name="Gonzalez-Ballester D."/>
            <person name="Gonzalez-Halphen D."/>
            <person name="Hallmann A."/>
            <person name="Hanikenne M."/>
            <person name="Hippler M."/>
            <person name="Inwood W."/>
            <person name="Jabbari K."/>
            <person name="Kalanon M."/>
            <person name="Kuras R."/>
            <person name="Lefebvre P.A."/>
            <person name="Lemaire S.D."/>
            <person name="Lobanov A.V."/>
            <person name="Lohr M."/>
            <person name="Manuell A."/>
            <person name="Meier I."/>
            <person name="Mets L."/>
            <person name="Mittag M."/>
            <person name="Mittelmeier T."/>
            <person name="Moroney J.V."/>
            <person name="Moseley J."/>
            <person name="Napoli C."/>
            <person name="Nedelcu A.M."/>
            <person name="Niyogi K."/>
            <person name="Novoselov S.V."/>
            <person name="Paulsen I.T."/>
            <person name="Pazour G."/>
            <person name="Purton S."/>
            <person name="Ral J.P."/>
            <person name="Riano-Pachon D.M."/>
            <person name="Riekhof W."/>
            <person name="Rymarquis L."/>
            <person name="Schroda M."/>
            <person name="Stern D."/>
            <person name="Umen J."/>
            <person name="Willows R."/>
            <person name="Wilson N."/>
            <person name="Zimmer S.L."/>
            <person name="Allmer J."/>
            <person name="Balk J."/>
            <person name="Bisova K."/>
            <person name="Chen C.J."/>
            <person name="Elias M."/>
            <person name="Gendler K."/>
            <person name="Hauser C."/>
            <person name="Lamb M.R."/>
            <person name="Ledford H."/>
            <person name="Long J.C."/>
            <person name="Minagawa J."/>
            <person name="Page M.D."/>
            <person name="Pan J."/>
            <person name="Pootakham W."/>
            <person name="Roje S."/>
            <person name="Rose A."/>
            <person name="Stahlberg E."/>
            <person name="Terauchi A.M."/>
            <person name="Yang P."/>
            <person name="Ball S."/>
            <person name="Bowler C."/>
            <person name="Dieckmann C.L."/>
            <person name="Gladyshev V.N."/>
            <person name="Green P."/>
            <person name="Jorgensen R."/>
            <person name="Mayfield S."/>
            <person name="Mueller-Roeber B."/>
            <person name="Rajamani S."/>
            <person name="Sayre R.T."/>
            <person name="Brokstein P."/>
            <person name="Dubchak I."/>
            <person name="Goodstein D."/>
            <person name="Hornick L."/>
            <person name="Huang Y.W."/>
            <person name="Jhaveri J."/>
            <person name="Luo Y."/>
            <person name="Martinez D."/>
            <person name="Ngau W.C."/>
            <person name="Otillar B."/>
            <person name="Poliakov A."/>
            <person name="Porter A."/>
            <person name="Szajkowski L."/>
            <person name="Werner G."/>
            <person name="Zhou K."/>
            <person name="Grigoriev I.V."/>
            <person name="Rokhsar D.S."/>
            <person name="Grossman A.R."/>
        </authorList>
    </citation>
    <scope>NUCLEOTIDE SEQUENCE [LARGE SCALE GENOMIC DNA]</scope>
    <source>
        <strain evidence="2">CC-503</strain>
    </source>
</reference>
<dbReference type="OrthoDB" id="535909at2759"/>
<sequence>MHPPGTEPGVCVVKSVLAGLLLRYRVALHPRQPLPLRLKTGLTLEPADGVWVTLQPLLLPGAK</sequence>
<dbReference type="ExpressionAtlas" id="A0A2K3CSM0">
    <property type="expression patterns" value="baseline and differential"/>
</dbReference>